<dbReference type="Pfam" id="PF00294">
    <property type="entry name" value="PfkB"/>
    <property type="match status" value="1"/>
</dbReference>
<protein>
    <submittedName>
        <fullName evidence="4">PfkB domain-containing protein</fullName>
    </submittedName>
</protein>
<gene>
    <name evidence="2" type="ORF">SCUD_LOCUS1116</name>
</gene>
<proteinExistence type="predicted"/>
<dbReference type="Proteomes" id="UP000279833">
    <property type="component" value="Unassembled WGS sequence"/>
</dbReference>
<dbReference type="Gene3D" id="3.40.1190.20">
    <property type="match status" value="1"/>
</dbReference>
<dbReference type="EMBL" id="UZAK01000862">
    <property type="protein sequence ID" value="VDO65685.1"/>
    <property type="molecule type" value="Genomic_DNA"/>
</dbReference>
<dbReference type="AlphaFoldDB" id="A0A183JEK2"/>
<dbReference type="InterPro" id="IPR029056">
    <property type="entry name" value="Ribokinase-like"/>
</dbReference>
<keyword evidence="3" id="KW-1185">Reference proteome</keyword>
<organism evidence="4">
    <name type="scientific">Schistosoma curassoni</name>
    <dbReference type="NCBI Taxonomy" id="6186"/>
    <lineage>
        <taxon>Eukaryota</taxon>
        <taxon>Metazoa</taxon>
        <taxon>Spiralia</taxon>
        <taxon>Lophotrochozoa</taxon>
        <taxon>Platyhelminthes</taxon>
        <taxon>Trematoda</taxon>
        <taxon>Digenea</taxon>
        <taxon>Strigeidida</taxon>
        <taxon>Schistosomatoidea</taxon>
        <taxon>Schistosomatidae</taxon>
        <taxon>Schistosoma</taxon>
    </lineage>
</organism>
<dbReference type="WBParaSite" id="SCUD_0000111501-mRNA-1">
    <property type="protein sequence ID" value="SCUD_0000111501-mRNA-1"/>
    <property type="gene ID" value="SCUD_0000111501"/>
</dbReference>
<dbReference type="InterPro" id="IPR011611">
    <property type="entry name" value="PfkB_dom"/>
</dbReference>
<evidence type="ECO:0000313" key="2">
    <source>
        <dbReference type="EMBL" id="VDO65685.1"/>
    </source>
</evidence>
<reference evidence="4" key="1">
    <citation type="submission" date="2016-06" db="UniProtKB">
        <authorList>
            <consortium name="WormBaseParasite"/>
        </authorList>
    </citation>
    <scope>IDENTIFICATION</scope>
</reference>
<feature type="domain" description="Carbohydrate kinase PfkB" evidence="1">
    <location>
        <begin position="1"/>
        <end position="46"/>
    </location>
</feature>
<evidence type="ECO:0000313" key="4">
    <source>
        <dbReference type="WBParaSite" id="SCUD_0000111501-mRNA-1"/>
    </source>
</evidence>
<accession>A0A183JEK2</accession>
<evidence type="ECO:0000259" key="1">
    <source>
        <dbReference type="Pfam" id="PF00294"/>
    </source>
</evidence>
<evidence type="ECO:0000313" key="3">
    <source>
        <dbReference type="Proteomes" id="UP000279833"/>
    </source>
</evidence>
<dbReference type="GO" id="GO:0006796">
    <property type="term" value="P:phosphate-containing compound metabolic process"/>
    <property type="evidence" value="ECO:0007669"/>
    <property type="project" value="UniProtKB-ARBA"/>
</dbReference>
<reference evidence="2 3" key="2">
    <citation type="submission" date="2018-11" db="EMBL/GenBank/DDBJ databases">
        <authorList>
            <consortium name="Pathogen Informatics"/>
        </authorList>
    </citation>
    <scope>NUCLEOTIDE SEQUENCE [LARGE SCALE GENOMIC DNA]</scope>
    <source>
        <strain evidence="2">Dakar</strain>
        <strain evidence="3">Dakar, Senegal</strain>
    </source>
</reference>
<dbReference type="STRING" id="6186.A0A183JEK2"/>
<sequence>GAGDCFVGSLAYFVACHEDITLAEQIRRSVWVASQSIRKKGTQSSYLKRDELPDTLFALETFQWP</sequence>
<name>A0A183JEK2_9TREM</name>
<dbReference type="SUPFAM" id="SSF53613">
    <property type="entry name" value="Ribokinase-like"/>
    <property type="match status" value="1"/>
</dbReference>